<name>A0A1J4VE04_9BACT</name>
<accession>A0A1J4VE04</accession>
<feature type="compositionally biased region" description="Polar residues" evidence="1">
    <location>
        <begin position="34"/>
        <end position="45"/>
    </location>
</feature>
<organism evidence="2 3">
    <name type="scientific">Candidatus Nomurabacteria bacterium CG1_02_47_685</name>
    <dbReference type="NCBI Taxonomy" id="1805282"/>
    <lineage>
        <taxon>Bacteria</taxon>
        <taxon>Candidatus Nomuraibacteriota</taxon>
    </lineage>
</organism>
<evidence type="ECO:0000313" key="3">
    <source>
        <dbReference type="Proteomes" id="UP000183206"/>
    </source>
</evidence>
<dbReference type="EMBL" id="MNVO01000024">
    <property type="protein sequence ID" value="OIO32941.1"/>
    <property type="molecule type" value="Genomic_DNA"/>
</dbReference>
<evidence type="ECO:0000313" key="2">
    <source>
        <dbReference type="EMBL" id="OIO32941.1"/>
    </source>
</evidence>
<evidence type="ECO:0000256" key="1">
    <source>
        <dbReference type="SAM" id="MobiDB-lite"/>
    </source>
</evidence>
<comment type="caution">
    <text evidence="2">The sequence shown here is derived from an EMBL/GenBank/DDBJ whole genome shotgun (WGS) entry which is preliminary data.</text>
</comment>
<feature type="region of interest" description="Disordered" evidence="1">
    <location>
        <begin position="1"/>
        <end position="56"/>
    </location>
</feature>
<gene>
    <name evidence="2" type="ORF">AUJ44_01395</name>
</gene>
<reference evidence="2 3" key="1">
    <citation type="journal article" date="2016" name="Environ. Microbiol.">
        <title>Genomic resolution of a cold subsurface aquifer community provides metabolic insights for novel microbes adapted to high CO concentrations.</title>
        <authorList>
            <person name="Probst A.J."/>
            <person name="Castelle C.J."/>
            <person name="Singh A."/>
            <person name="Brown C.T."/>
            <person name="Anantharaman K."/>
            <person name="Sharon I."/>
            <person name="Hug L.A."/>
            <person name="Burstein D."/>
            <person name="Emerson J.B."/>
            <person name="Thomas B.C."/>
            <person name="Banfield J.F."/>
        </authorList>
    </citation>
    <scope>NUCLEOTIDE SEQUENCE [LARGE SCALE GENOMIC DNA]</scope>
    <source>
        <strain evidence="2">CG1_02_47_685</strain>
    </source>
</reference>
<dbReference type="AlphaFoldDB" id="A0A1J4VE04"/>
<dbReference type="Proteomes" id="UP000183206">
    <property type="component" value="Unassembled WGS sequence"/>
</dbReference>
<sequence length="72" mass="7857">MGFESLNTPPEIPENETDNELAKKEASKKAIDEIQTSSNGSTIKSGSAPKIETNKESIIENPTKKVEKIVKL</sequence>
<proteinExistence type="predicted"/>
<feature type="compositionally biased region" description="Basic and acidic residues" evidence="1">
    <location>
        <begin position="20"/>
        <end position="32"/>
    </location>
</feature>
<protein>
    <submittedName>
        <fullName evidence="2">Uncharacterized protein</fullName>
    </submittedName>
</protein>